<feature type="domain" description="AMP-binding enzyme C-terminal" evidence="3">
    <location>
        <begin position="387"/>
        <end position="465"/>
    </location>
</feature>
<dbReference type="InterPro" id="IPR042099">
    <property type="entry name" value="ANL_N_sf"/>
</dbReference>
<dbReference type="PANTHER" id="PTHR43201">
    <property type="entry name" value="ACYL-COA SYNTHETASE"/>
    <property type="match status" value="1"/>
</dbReference>
<comment type="caution">
    <text evidence="4">The sequence shown here is derived from an EMBL/GenBank/DDBJ whole genome shotgun (WGS) entry which is preliminary data.</text>
</comment>
<comment type="similarity">
    <text evidence="1">Belongs to the ATP-dependent AMP-binding enzyme family.</text>
</comment>
<reference evidence="5" key="1">
    <citation type="journal article" date="2019" name="Int. J. Syst. Evol. Microbiol.">
        <title>The Global Catalogue of Microorganisms (GCM) 10K type strain sequencing project: providing services to taxonomists for standard genome sequencing and annotation.</title>
        <authorList>
            <consortium name="The Broad Institute Genomics Platform"/>
            <consortium name="The Broad Institute Genome Sequencing Center for Infectious Disease"/>
            <person name="Wu L."/>
            <person name="Ma J."/>
        </authorList>
    </citation>
    <scope>NUCLEOTIDE SEQUENCE [LARGE SCALE GENOMIC DNA]</scope>
    <source>
        <strain evidence="5">CCUG 50873</strain>
    </source>
</reference>
<evidence type="ECO:0000259" key="3">
    <source>
        <dbReference type="Pfam" id="PF13193"/>
    </source>
</evidence>
<dbReference type="InterPro" id="IPR020845">
    <property type="entry name" value="AMP-binding_CS"/>
</dbReference>
<dbReference type="NCBIfam" id="NF005858">
    <property type="entry name" value="PRK07787.1"/>
    <property type="match status" value="1"/>
</dbReference>
<name>A0ABW3G965_9NOCA</name>
<dbReference type="Pfam" id="PF00501">
    <property type="entry name" value="AMP-binding"/>
    <property type="match status" value="1"/>
</dbReference>
<protein>
    <submittedName>
        <fullName evidence="4">Acyl-CoA synthetase</fullName>
    </submittedName>
</protein>
<dbReference type="Gene3D" id="3.40.50.12780">
    <property type="entry name" value="N-terminal domain of ligase-like"/>
    <property type="match status" value="1"/>
</dbReference>
<evidence type="ECO:0000313" key="4">
    <source>
        <dbReference type="EMBL" id="MFD0927010.1"/>
    </source>
</evidence>
<dbReference type="Proteomes" id="UP001597068">
    <property type="component" value="Unassembled WGS sequence"/>
</dbReference>
<dbReference type="Gene3D" id="3.30.300.30">
    <property type="match status" value="1"/>
</dbReference>
<evidence type="ECO:0000259" key="2">
    <source>
        <dbReference type="Pfam" id="PF00501"/>
    </source>
</evidence>
<dbReference type="SUPFAM" id="SSF56801">
    <property type="entry name" value="Acetyl-CoA synthetase-like"/>
    <property type="match status" value="1"/>
</dbReference>
<gene>
    <name evidence="4" type="ORF">ACFQ04_14825</name>
</gene>
<dbReference type="EMBL" id="JBHTIL010000002">
    <property type="protein sequence ID" value="MFD0927010.1"/>
    <property type="molecule type" value="Genomic_DNA"/>
</dbReference>
<proteinExistence type="inferred from homology"/>
<dbReference type="PANTHER" id="PTHR43201:SF8">
    <property type="entry name" value="ACYL-COA SYNTHETASE FAMILY MEMBER 3"/>
    <property type="match status" value="1"/>
</dbReference>
<accession>A0ABW3G965</accession>
<organism evidence="4 5">
    <name type="scientific">Williamsia deligens</name>
    <dbReference type="NCBI Taxonomy" id="321325"/>
    <lineage>
        <taxon>Bacteria</taxon>
        <taxon>Bacillati</taxon>
        <taxon>Actinomycetota</taxon>
        <taxon>Actinomycetes</taxon>
        <taxon>Mycobacteriales</taxon>
        <taxon>Nocardiaceae</taxon>
        <taxon>Williamsia</taxon>
    </lineage>
</organism>
<feature type="domain" description="AMP-dependent synthetase/ligase" evidence="2">
    <location>
        <begin position="12"/>
        <end position="335"/>
    </location>
</feature>
<sequence length="475" mass="49272">MLLPLLTAQAVAAYPDVPDTVVIGETRFSRADVAGAATAAAERLGGVRVVAVEATPSIETVIAVVAALTAGVVVVPVPPDSGDAERRHILDDSGAQGWLGPVPADAAGLPHLPVRLYARSWHAHPRPGADHAAMILYTSGTTGAPKGVVTTHGAIAAGIDALASAWAWTADDVLVHGLPLFHVHGLILGVIGPLRLGGRLVHTGTPTPQAYAAAPGSVYFGVPTVWSRVAADPDSARALTSARLLVSGSAPLPESVFARIEELTGHRIVERYGSTETLITLSSRVDGERRAGWVGLPLDGVQTRLRADDGTELPSDGESVGELLVRGPMLASGYHRRPDAAAQSWSPDGWFATGDAAVVAPDGMHRIVGRMSTDLIKSGGFRMGAGEIEGALLSHEAVAEVAVIGVPDDDLGQRVVAVVVPAAGVDADDALAERLVALVAENLSAHKRPREVRFVAELPRNAMGKVQKKVLLDPT</sequence>
<dbReference type="PROSITE" id="PS00455">
    <property type="entry name" value="AMP_BINDING"/>
    <property type="match status" value="1"/>
</dbReference>
<evidence type="ECO:0000256" key="1">
    <source>
        <dbReference type="ARBA" id="ARBA00006432"/>
    </source>
</evidence>
<dbReference type="InterPro" id="IPR025110">
    <property type="entry name" value="AMP-bd_C"/>
</dbReference>
<keyword evidence="5" id="KW-1185">Reference proteome</keyword>
<evidence type="ECO:0000313" key="5">
    <source>
        <dbReference type="Proteomes" id="UP001597068"/>
    </source>
</evidence>
<dbReference type="RefSeq" id="WP_253648690.1">
    <property type="nucleotide sequence ID" value="NZ_BAAAMO010000006.1"/>
</dbReference>
<dbReference type="InterPro" id="IPR045851">
    <property type="entry name" value="AMP-bd_C_sf"/>
</dbReference>
<dbReference type="Pfam" id="PF13193">
    <property type="entry name" value="AMP-binding_C"/>
    <property type="match status" value="1"/>
</dbReference>
<dbReference type="InterPro" id="IPR000873">
    <property type="entry name" value="AMP-dep_synth/lig_dom"/>
</dbReference>